<dbReference type="CDD" id="cd09604">
    <property type="entry name" value="M1_APN_like"/>
    <property type="match status" value="1"/>
</dbReference>
<dbReference type="PANTHER" id="PTHR11533">
    <property type="entry name" value="PROTEASE M1 ZINC METALLOPROTEASE"/>
    <property type="match status" value="1"/>
</dbReference>
<dbReference type="AlphaFoldDB" id="A0A5A7N6B7"/>
<dbReference type="GO" id="GO:0005737">
    <property type="term" value="C:cytoplasm"/>
    <property type="evidence" value="ECO:0007669"/>
    <property type="project" value="TreeGrafter"/>
</dbReference>
<dbReference type="InterPro" id="IPR027268">
    <property type="entry name" value="Peptidase_M4/M1_CTD_sf"/>
</dbReference>
<dbReference type="Gene3D" id="1.10.390.10">
    <property type="entry name" value="Neutral Protease Domain 2"/>
    <property type="match status" value="1"/>
</dbReference>
<comment type="caution">
    <text evidence="2">The sequence shown here is derived from an EMBL/GenBank/DDBJ whole genome shotgun (WGS) entry which is preliminary data.</text>
</comment>
<keyword evidence="2" id="KW-0031">Aminopeptidase</keyword>
<evidence type="ECO:0000313" key="3">
    <source>
        <dbReference type="Proteomes" id="UP000324996"/>
    </source>
</evidence>
<accession>A0A5A7N6B7</accession>
<dbReference type="InterPro" id="IPR050344">
    <property type="entry name" value="Peptidase_M1_aminopeptidases"/>
</dbReference>
<sequence>MRYENRSPDRLSYLWLQLDQNRFKPHSTSQESLSDPLAGRLSYARLREMRLIESGDFGYQIKAVTDQNGKALPTMITDSMMRVDLPQPLAPGASTSLIIDYQYNILSAKELSNRTAYEILQDGSPNYFISMWYPRLAAYTDYGGWITKAFLYGEPAIDFADFDVSITVPETFTLAATGVLQNPDKVLSRTQRQRLEQAETAQKPLFIITPDEAAENAVRQADSEVIWHYKAENVRDFAFAAAPGFIWDAQGYETADGRMVMAQSLYPAEGEPLWSRYSTPAIIQTFETYGRMAMDYPWPHATSINAPIRSGMEYPMLAANAPRPEKDGTYSRRTKYGLIGVVIHEVGHNWFPMIVNSDERHWLWMDEGLNSFLDELALAEFDPDAPLRSEPRDLAERMTRPNQVPIMTQSDAYINRGITGYAKVSAALTILRETVMGREAFDFAFREYVRRWAFKRPQPADFFRTMEDASGIDLDWFLRGWFYSTDHVDISLDQITLATIDTKNPDVEAEWKRAQKAEAPRSITLQRDEGMERRTDREPHLRDFYNAHDEFTVAPSDRKASEKLIAKLEPWEQELLALGSNLYFLDFSNKGGLVMPILLEITYEDGSTEKRPIPAEIWRSNQSHVTKLIITDQTIQSISIDPNLETADADMTNNHWPRKPVETRLELFKRAPQKNLMQKLEGGADDEAKSNGG</sequence>
<dbReference type="PANTHER" id="PTHR11533:SF174">
    <property type="entry name" value="PUROMYCIN-SENSITIVE AMINOPEPTIDASE-RELATED"/>
    <property type="match status" value="1"/>
</dbReference>
<reference evidence="2 3" key="1">
    <citation type="submission" date="2019-09" db="EMBL/GenBank/DDBJ databases">
        <title>NBRP : Genome information of microbial organism related human and environment.</title>
        <authorList>
            <person name="Hattori M."/>
            <person name="Oshima K."/>
            <person name="Inaba H."/>
            <person name="Suda W."/>
            <person name="Sakamoto M."/>
            <person name="Iino T."/>
            <person name="Kitahara M."/>
            <person name="Oshida Y."/>
            <person name="Iida T."/>
            <person name="Kudo T."/>
            <person name="Itoh T."/>
            <person name="Ohkuma M."/>
        </authorList>
    </citation>
    <scope>NUCLEOTIDE SEQUENCE [LARGE SCALE GENOMIC DNA]</scope>
    <source>
        <strain evidence="2 3">Q-1</strain>
    </source>
</reference>
<dbReference type="GO" id="GO:0043171">
    <property type="term" value="P:peptide catabolic process"/>
    <property type="evidence" value="ECO:0007669"/>
    <property type="project" value="TreeGrafter"/>
</dbReference>
<dbReference type="InterPro" id="IPR014782">
    <property type="entry name" value="Peptidase_M1_dom"/>
</dbReference>
<dbReference type="GO" id="GO:0005615">
    <property type="term" value="C:extracellular space"/>
    <property type="evidence" value="ECO:0007669"/>
    <property type="project" value="TreeGrafter"/>
</dbReference>
<name>A0A5A7N6B7_9PROT</name>
<evidence type="ECO:0000313" key="2">
    <source>
        <dbReference type="EMBL" id="GER03185.1"/>
    </source>
</evidence>
<dbReference type="Pfam" id="PF01433">
    <property type="entry name" value="Peptidase_M1"/>
    <property type="match status" value="1"/>
</dbReference>
<dbReference type="GO" id="GO:0016020">
    <property type="term" value="C:membrane"/>
    <property type="evidence" value="ECO:0007669"/>
    <property type="project" value="TreeGrafter"/>
</dbReference>
<dbReference type="Proteomes" id="UP000324996">
    <property type="component" value="Unassembled WGS sequence"/>
</dbReference>
<dbReference type="GO" id="GO:0070006">
    <property type="term" value="F:metalloaminopeptidase activity"/>
    <property type="evidence" value="ECO:0007669"/>
    <property type="project" value="TreeGrafter"/>
</dbReference>
<dbReference type="RefSeq" id="WP_150006830.1">
    <property type="nucleotide sequence ID" value="NZ_BKCN01000003.1"/>
</dbReference>
<keyword evidence="2" id="KW-0378">Hydrolase</keyword>
<feature type="domain" description="Peptidase M1 membrane alanine aminopeptidase" evidence="1">
    <location>
        <begin position="284"/>
        <end position="481"/>
    </location>
</feature>
<gene>
    <name evidence="2" type="primary">pepN_3</name>
    <name evidence="2" type="ORF">JCM17846_08670</name>
</gene>
<organism evidence="2 3">
    <name type="scientific">Iodidimonas nitroreducens</name>
    <dbReference type="NCBI Taxonomy" id="1236968"/>
    <lineage>
        <taxon>Bacteria</taxon>
        <taxon>Pseudomonadati</taxon>
        <taxon>Pseudomonadota</taxon>
        <taxon>Alphaproteobacteria</taxon>
        <taxon>Iodidimonadales</taxon>
        <taxon>Iodidimonadaceae</taxon>
        <taxon>Iodidimonas</taxon>
    </lineage>
</organism>
<proteinExistence type="predicted"/>
<dbReference type="GO" id="GO:0042277">
    <property type="term" value="F:peptide binding"/>
    <property type="evidence" value="ECO:0007669"/>
    <property type="project" value="TreeGrafter"/>
</dbReference>
<dbReference type="SUPFAM" id="SSF55486">
    <property type="entry name" value="Metalloproteases ('zincins'), catalytic domain"/>
    <property type="match status" value="1"/>
</dbReference>
<dbReference type="EMBL" id="BKCN01000003">
    <property type="protein sequence ID" value="GER03185.1"/>
    <property type="molecule type" value="Genomic_DNA"/>
</dbReference>
<evidence type="ECO:0000259" key="1">
    <source>
        <dbReference type="Pfam" id="PF01433"/>
    </source>
</evidence>
<protein>
    <submittedName>
        <fullName evidence="2">Aminopeptidase</fullName>
    </submittedName>
</protein>
<keyword evidence="3" id="KW-1185">Reference proteome</keyword>
<dbReference type="GO" id="GO:0008270">
    <property type="term" value="F:zinc ion binding"/>
    <property type="evidence" value="ECO:0007669"/>
    <property type="project" value="InterPro"/>
</dbReference>
<keyword evidence="2" id="KW-0645">Protease</keyword>